<dbReference type="OrthoDB" id="6167425at2"/>
<evidence type="ECO:0000313" key="3">
    <source>
        <dbReference type="Proteomes" id="UP000487929"/>
    </source>
</evidence>
<evidence type="ECO:0000256" key="1">
    <source>
        <dbReference type="SAM" id="Coils"/>
    </source>
</evidence>
<dbReference type="RefSeq" id="WP_161430330.1">
    <property type="nucleotide sequence ID" value="NZ_WUTT01000001.1"/>
</dbReference>
<keyword evidence="3" id="KW-1185">Reference proteome</keyword>
<sequence>MSLQRPKAYYTAVFLQVSFQAIKNSMAGKASDTMPCWLDSKMLMMLSRELKECQAQAEDNDEARRALAQASDECDALLKRCPGGLDAPLCHRHLDAILDALQRASAALPQAPAAPPASRWEHARQRFREGFKRLT</sequence>
<proteinExistence type="predicted"/>
<dbReference type="AlphaFoldDB" id="A0A7X4W4K2"/>
<dbReference type="Proteomes" id="UP000487929">
    <property type="component" value="Unassembled WGS sequence"/>
</dbReference>
<keyword evidence="1" id="KW-0175">Coiled coil</keyword>
<accession>A0A7X4W4K2</accession>
<gene>
    <name evidence="2" type="ORF">GRB96_02695</name>
</gene>
<name>A0A7X4W4K2_9GAMM</name>
<reference evidence="2 3" key="1">
    <citation type="submission" date="2019-12" db="EMBL/GenBank/DDBJ databases">
        <title>Draft genome sequencing of Halomonas alimentaria DSM 15356.</title>
        <authorList>
            <person name="Pandiyan K."/>
            <person name="Kushwaha P."/>
            <person name="Gowdham M."/>
            <person name="Chakdar H."/>
            <person name="Singh A."/>
            <person name="Kumar M."/>
            <person name="Saxena A.K."/>
        </authorList>
    </citation>
    <scope>NUCLEOTIDE SEQUENCE [LARGE SCALE GENOMIC DNA]</scope>
    <source>
        <strain evidence="2 3">DSM 15356</strain>
    </source>
</reference>
<organism evidence="2 3">
    <name type="scientific">Halomonas alimentaria</name>
    <dbReference type="NCBI Taxonomy" id="147248"/>
    <lineage>
        <taxon>Bacteria</taxon>
        <taxon>Pseudomonadati</taxon>
        <taxon>Pseudomonadota</taxon>
        <taxon>Gammaproteobacteria</taxon>
        <taxon>Oceanospirillales</taxon>
        <taxon>Halomonadaceae</taxon>
        <taxon>Halomonas</taxon>
    </lineage>
</organism>
<comment type="caution">
    <text evidence="2">The sequence shown here is derived from an EMBL/GenBank/DDBJ whole genome shotgun (WGS) entry which is preliminary data.</text>
</comment>
<protein>
    <submittedName>
        <fullName evidence="2">Uncharacterized protein</fullName>
    </submittedName>
</protein>
<evidence type="ECO:0000313" key="2">
    <source>
        <dbReference type="EMBL" id="NAW33331.1"/>
    </source>
</evidence>
<feature type="coiled-coil region" evidence="1">
    <location>
        <begin position="43"/>
        <end position="80"/>
    </location>
</feature>
<dbReference type="EMBL" id="WUTT01000001">
    <property type="protein sequence ID" value="NAW33331.1"/>
    <property type="molecule type" value="Genomic_DNA"/>
</dbReference>